<sequence length="73" mass="8410">MVLSVRMRIQWGIGRFCLSFFANFFLIRNVFWEGWVTGDAETRGRGAERVQRHTNAGKETSRLCNPECCMAPP</sequence>
<comment type="caution">
    <text evidence="2">The sequence shown here is derived from an EMBL/GenBank/DDBJ whole genome shotgun (WGS) entry which is preliminary data.</text>
</comment>
<name>A0A8T0HC02_CERPU</name>
<accession>A0A8T0HC02</accession>
<evidence type="ECO:0000256" key="1">
    <source>
        <dbReference type="SAM" id="Phobius"/>
    </source>
</evidence>
<reference evidence="2" key="1">
    <citation type="submission" date="2020-06" db="EMBL/GenBank/DDBJ databases">
        <title>WGS assembly of Ceratodon purpureus strain R40.</title>
        <authorList>
            <person name="Carey S.B."/>
            <person name="Jenkins J."/>
            <person name="Shu S."/>
            <person name="Lovell J.T."/>
            <person name="Sreedasyam A."/>
            <person name="Maumus F."/>
            <person name="Tiley G.P."/>
            <person name="Fernandez-Pozo N."/>
            <person name="Barry K."/>
            <person name="Chen C."/>
            <person name="Wang M."/>
            <person name="Lipzen A."/>
            <person name="Daum C."/>
            <person name="Saski C.A."/>
            <person name="Payton A.C."/>
            <person name="Mcbreen J.C."/>
            <person name="Conrad R.E."/>
            <person name="Kollar L.M."/>
            <person name="Olsson S."/>
            <person name="Huttunen S."/>
            <person name="Landis J.B."/>
            <person name="Wickett N.J."/>
            <person name="Johnson M.G."/>
            <person name="Rensing S.A."/>
            <person name="Grimwood J."/>
            <person name="Schmutz J."/>
            <person name="Mcdaniel S.F."/>
        </authorList>
    </citation>
    <scope>NUCLEOTIDE SEQUENCE</scope>
    <source>
        <strain evidence="2">R40</strain>
    </source>
</reference>
<keyword evidence="1" id="KW-1133">Transmembrane helix</keyword>
<evidence type="ECO:0000313" key="2">
    <source>
        <dbReference type="EMBL" id="KAG0567938.1"/>
    </source>
</evidence>
<keyword evidence="1" id="KW-0812">Transmembrane</keyword>
<dbReference type="EMBL" id="CM026428">
    <property type="protein sequence ID" value="KAG0567938.1"/>
    <property type="molecule type" value="Genomic_DNA"/>
</dbReference>
<proteinExistence type="predicted"/>
<protein>
    <submittedName>
        <fullName evidence="2">Uncharacterized protein</fullName>
    </submittedName>
</protein>
<gene>
    <name evidence="2" type="ORF">KC19_7G173400</name>
</gene>
<organism evidence="2 3">
    <name type="scientific">Ceratodon purpureus</name>
    <name type="common">Fire moss</name>
    <name type="synonym">Dicranum purpureum</name>
    <dbReference type="NCBI Taxonomy" id="3225"/>
    <lineage>
        <taxon>Eukaryota</taxon>
        <taxon>Viridiplantae</taxon>
        <taxon>Streptophyta</taxon>
        <taxon>Embryophyta</taxon>
        <taxon>Bryophyta</taxon>
        <taxon>Bryophytina</taxon>
        <taxon>Bryopsida</taxon>
        <taxon>Dicranidae</taxon>
        <taxon>Pseudoditrichales</taxon>
        <taxon>Ditrichaceae</taxon>
        <taxon>Ceratodon</taxon>
    </lineage>
</organism>
<keyword evidence="1" id="KW-0472">Membrane</keyword>
<dbReference type="Proteomes" id="UP000822688">
    <property type="component" value="Chromosome 7"/>
</dbReference>
<feature type="transmembrane region" description="Helical" evidence="1">
    <location>
        <begin position="12"/>
        <end position="31"/>
    </location>
</feature>
<keyword evidence="3" id="KW-1185">Reference proteome</keyword>
<dbReference type="AlphaFoldDB" id="A0A8T0HC02"/>
<evidence type="ECO:0000313" key="3">
    <source>
        <dbReference type="Proteomes" id="UP000822688"/>
    </source>
</evidence>